<accession>A0A6G1QAM8</accession>
<proteinExistence type="predicted"/>
<keyword evidence="1" id="KW-0393">Immunoglobulin domain</keyword>
<evidence type="ECO:0000256" key="1">
    <source>
        <dbReference type="ARBA" id="ARBA00023319"/>
    </source>
</evidence>
<dbReference type="SUPFAM" id="SSF48726">
    <property type="entry name" value="Immunoglobulin"/>
    <property type="match status" value="1"/>
</dbReference>
<dbReference type="EMBL" id="CM015726">
    <property type="protein sequence ID" value="KAF3699605.1"/>
    <property type="molecule type" value="Genomic_DNA"/>
</dbReference>
<keyword evidence="7" id="KW-1185">Reference proteome</keyword>
<dbReference type="Proteomes" id="UP000503349">
    <property type="component" value="Chromosome 15"/>
</dbReference>
<protein>
    <recommendedName>
        <fullName evidence="5">Immunoglobulin-like beta-sandwich domain-containing protein</fullName>
    </recommendedName>
</protein>
<keyword evidence="3" id="KW-1133">Transmembrane helix</keyword>
<dbReference type="InterPro" id="IPR013783">
    <property type="entry name" value="Ig-like_fold"/>
</dbReference>
<name>A0A6G1QAM8_CHAAH</name>
<feature type="signal peptide" evidence="4">
    <location>
        <begin position="1"/>
        <end position="24"/>
    </location>
</feature>
<feature type="chain" id="PRO_5026240206" description="Immunoglobulin-like beta-sandwich domain-containing protein" evidence="4">
    <location>
        <begin position="25"/>
        <end position="283"/>
    </location>
</feature>
<dbReference type="Gene3D" id="2.60.40.10">
    <property type="entry name" value="Immunoglobulins"/>
    <property type="match status" value="1"/>
</dbReference>
<feature type="region of interest" description="Disordered" evidence="2">
    <location>
        <begin position="248"/>
        <end position="283"/>
    </location>
</feature>
<reference evidence="6 7" key="1">
    <citation type="submission" date="2019-02" db="EMBL/GenBank/DDBJ databases">
        <title>Opniocepnalus argus genome.</title>
        <authorList>
            <person name="Zhou C."/>
            <person name="Xiao S."/>
        </authorList>
    </citation>
    <scope>NUCLEOTIDE SEQUENCE [LARGE SCALE GENOMIC DNA]</scope>
    <source>
        <strain evidence="6">OARG1902GOOAL</strain>
        <tissue evidence="6">Muscle</tissue>
    </source>
</reference>
<gene>
    <name evidence="6" type="ORF">EXN66_Car015292</name>
</gene>
<evidence type="ECO:0000256" key="2">
    <source>
        <dbReference type="SAM" id="MobiDB-lite"/>
    </source>
</evidence>
<sequence>MGSTCQRNLFFLTIVFLLLTPASPSVVTVQPKISLTSPNRGLVWGPEGAEITRGYSFVIECSISPVNPGGFFHLIFFSVSNITDTKSAVNYSASFNFPAAEYEHQGNYSCVYEVTGSEGKNTSRPSAPIRVIIKVHLWLVVSLVTSGVLLLLLLLLLVVCLVHRRRQQINQPGDPILNQMTIRNSYEDNDDEDDDDDEDDKRDYVNIELFNTKSEQIEEVGGTEEEDDDDCDYVNMETENNYIACADLLVTGQDKEEEEDDKESSDDENDYVNAPGQLTHLSH</sequence>
<keyword evidence="4" id="KW-0732">Signal</keyword>
<evidence type="ECO:0000313" key="7">
    <source>
        <dbReference type="Proteomes" id="UP000503349"/>
    </source>
</evidence>
<evidence type="ECO:0000256" key="4">
    <source>
        <dbReference type="SAM" id="SignalP"/>
    </source>
</evidence>
<evidence type="ECO:0000313" key="6">
    <source>
        <dbReference type="EMBL" id="KAF3699605.1"/>
    </source>
</evidence>
<reference evidence="7" key="2">
    <citation type="submission" date="2019-02" db="EMBL/GenBank/DDBJ databases">
        <title>Opniocepnalus argus Var Kimnra genome.</title>
        <authorList>
            <person name="Zhou C."/>
            <person name="Xiao S."/>
        </authorList>
    </citation>
    <scope>NUCLEOTIDE SEQUENCE [LARGE SCALE GENOMIC DNA]</scope>
</reference>
<evidence type="ECO:0000259" key="5">
    <source>
        <dbReference type="Pfam" id="PF00047"/>
    </source>
</evidence>
<feature type="compositionally biased region" description="Acidic residues" evidence="2">
    <location>
        <begin position="255"/>
        <end position="270"/>
    </location>
</feature>
<feature type="transmembrane region" description="Helical" evidence="3">
    <location>
        <begin position="137"/>
        <end position="162"/>
    </location>
</feature>
<dbReference type="AlphaFoldDB" id="A0A6G1QAM8"/>
<evidence type="ECO:0000256" key="3">
    <source>
        <dbReference type="SAM" id="Phobius"/>
    </source>
</evidence>
<dbReference type="InterPro" id="IPR013151">
    <property type="entry name" value="Immunoglobulin_dom"/>
</dbReference>
<keyword evidence="3" id="KW-0472">Membrane</keyword>
<keyword evidence="3" id="KW-0812">Transmembrane</keyword>
<dbReference type="Pfam" id="PF00047">
    <property type="entry name" value="ig"/>
    <property type="match status" value="1"/>
</dbReference>
<feature type="domain" description="Immunoglobulin-like beta-sandwich" evidence="5">
    <location>
        <begin position="50"/>
        <end position="118"/>
    </location>
</feature>
<dbReference type="InterPro" id="IPR036179">
    <property type="entry name" value="Ig-like_dom_sf"/>
</dbReference>
<organism evidence="6 7">
    <name type="scientific">Channa argus</name>
    <name type="common">Northern snakehead</name>
    <name type="synonym">Ophicephalus argus</name>
    <dbReference type="NCBI Taxonomy" id="215402"/>
    <lineage>
        <taxon>Eukaryota</taxon>
        <taxon>Metazoa</taxon>
        <taxon>Chordata</taxon>
        <taxon>Craniata</taxon>
        <taxon>Vertebrata</taxon>
        <taxon>Euteleostomi</taxon>
        <taxon>Actinopterygii</taxon>
        <taxon>Neopterygii</taxon>
        <taxon>Teleostei</taxon>
        <taxon>Neoteleostei</taxon>
        <taxon>Acanthomorphata</taxon>
        <taxon>Anabantaria</taxon>
        <taxon>Anabantiformes</taxon>
        <taxon>Channoidei</taxon>
        <taxon>Channidae</taxon>
        <taxon>Channa</taxon>
    </lineage>
</organism>